<evidence type="ECO:0000259" key="1">
    <source>
        <dbReference type="Pfam" id="PF04909"/>
    </source>
</evidence>
<dbReference type="InterPro" id="IPR032466">
    <property type="entry name" value="Metal_Hydrolase"/>
</dbReference>
<name>A0A6F8VB03_9PROT</name>
<sequence>MNRRQFLRSTGVFGLAAGGAGGWKYWPEQGLTNPCRADLPDAVAQHPLLQSVWAGLDPAQVWDCHVHLVGSGDSGSGAWFSPDMDSMWHPLLRMQKLFYMNAGCVHEAPGQLDRSYVARLLNLVEGMKPGFKTMLLAFDWFHDENGQPDPKRSIFHIPDAYAAQVAHAHPDAFEWAASIHPYRADCVEALHTAVQGGARAIKWLPSAMGIDPLSPRCDPFYAALAAADLPIISHAGRELAVQGGNQDFGNPLRLRRAMDHGVRVVVAHCASDGDDQDTDQGANGPRVKSFALFARLMDEPRYADKLHSDISALTQLNRAWALKAVLQRADWHPRLLNGSDYPLPGIMPLFSVGDMANMGLLDPAAVPVLQEVRTHNPLLFDFALKRLLRAGQLQFPSSVFETRRFFEPKK</sequence>
<dbReference type="GO" id="GO:0016787">
    <property type="term" value="F:hydrolase activity"/>
    <property type="evidence" value="ECO:0007669"/>
    <property type="project" value="UniProtKB-KW"/>
</dbReference>
<protein>
    <submittedName>
        <fullName evidence="2">Metal-dependent hydrolase</fullName>
    </submittedName>
</protein>
<dbReference type="SUPFAM" id="SSF51556">
    <property type="entry name" value="Metallo-dependent hydrolases"/>
    <property type="match status" value="1"/>
</dbReference>
<organism evidence="2 3">
    <name type="scientific">Sulfurimicrobium lacus</name>
    <dbReference type="NCBI Taxonomy" id="2715678"/>
    <lineage>
        <taxon>Bacteria</taxon>
        <taxon>Pseudomonadati</taxon>
        <taxon>Pseudomonadota</taxon>
        <taxon>Betaproteobacteria</taxon>
        <taxon>Nitrosomonadales</taxon>
        <taxon>Sulfuricellaceae</taxon>
        <taxon>Sulfurimicrobium</taxon>
    </lineage>
</organism>
<proteinExistence type="predicted"/>
<dbReference type="Gene3D" id="3.20.20.140">
    <property type="entry name" value="Metal-dependent hydrolases"/>
    <property type="match status" value="1"/>
</dbReference>
<evidence type="ECO:0000313" key="3">
    <source>
        <dbReference type="Proteomes" id="UP000502260"/>
    </source>
</evidence>
<reference evidence="3" key="1">
    <citation type="submission" date="2020-03" db="EMBL/GenBank/DDBJ databases">
        <title>Complete genome sequence of sulfur-oxidizing bacterium skT11.</title>
        <authorList>
            <person name="Kanda M."/>
            <person name="Kojima H."/>
            <person name="Fukui M."/>
        </authorList>
    </citation>
    <scope>NUCLEOTIDE SEQUENCE [LARGE SCALE GENOMIC DNA]</scope>
    <source>
        <strain evidence="3">skT11</strain>
    </source>
</reference>
<evidence type="ECO:0000313" key="2">
    <source>
        <dbReference type="EMBL" id="BCB25935.1"/>
    </source>
</evidence>
<dbReference type="EMBL" id="AP022853">
    <property type="protein sequence ID" value="BCB25935.1"/>
    <property type="molecule type" value="Genomic_DNA"/>
</dbReference>
<dbReference type="KEGG" id="slac:SKTS_08210"/>
<gene>
    <name evidence="2" type="ORF">SKTS_08210</name>
</gene>
<keyword evidence="3" id="KW-1185">Reference proteome</keyword>
<dbReference type="RefSeq" id="WP_244617431.1">
    <property type="nucleotide sequence ID" value="NZ_AP022853.1"/>
</dbReference>
<dbReference type="InterPro" id="IPR006680">
    <property type="entry name" value="Amidohydro-rel"/>
</dbReference>
<dbReference type="AlphaFoldDB" id="A0A6F8VB03"/>
<dbReference type="Proteomes" id="UP000502260">
    <property type="component" value="Chromosome"/>
</dbReference>
<accession>A0A6F8VB03</accession>
<keyword evidence="2" id="KW-0378">Hydrolase</keyword>
<dbReference type="Pfam" id="PF04909">
    <property type="entry name" value="Amidohydro_2"/>
    <property type="match status" value="1"/>
</dbReference>
<feature type="domain" description="Amidohydrolase-related" evidence="1">
    <location>
        <begin position="153"/>
        <end position="343"/>
    </location>
</feature>